<dbReference type="Pfam" id="PF13561">
    <property type="entry name" value="adh_short_C2"/>
    <property type="match status" value="1"/>
</dbReference>
<dbReference type="FunFam" id="3.40.50.720:FF:000084">
    <property type="entry name" value="Short-chain dehydrogenase reductase"/>
    <property type="match status" value="1"/>
</dbReference>
<dbReference type="InterPro" id="IPR002347">
    <property type="entry name" value="SDR_fam"/>
</dbReference>
<dbReference type="InterPro" id="IPR036291">
    <property type="entry name" value="NAD(P)-bd_dom_sf"/>
</dbReference>
<dbReference type="GO" id="GO:0008206">
    <property type="term" value="P:bile acid metabolic process"/>
    <property type="evidence" value="ECO:0007669"/>
    <property type="project" value="UniProtKB-ARBA"/>
</dbReference>
<keyword evidence="4" id="KW-1185">Reference proteome</keyword>
<dbReference type="AlphaFoldDB" id="A0A060LZ14"/>
<organism evidence="3 4">
    <name type="scientific">Shouchella lehensis G1</name>
    <dbReference type="NCBI Taxonomy" id="1246626"/>
    <lineage>
        <taxon>Bacteria</taxon>
        <taxon>Bacillati</taxon>
        <taxon>Bacillota</taxon>
        <taxon>Bacilli</taxon>
        <taxon>Bacillales</taxon>
        <taxon>Bacillaceae</taxon>
        <taxon>Shouchella</taxon>
    </lineage>
</organism>
<evidence type="ECO:0000313" key="4">
    <source>
        <dbReference type="Proteomes" id="UP000027142"/>
    </source>
</evidence>
<dbReference type="EMBL" id="CP003923">
    <property type="protein sequence ID" value="AIC93039.1"/>
    <property type="molecule type" value="Genomic_DNA"/>
</dbReference>
<dbReference type="HOGENOM" id="CLU_010194_1_0_9"/>
<dbReference type="KEGG" id="ble:BleG1_0431"/>
<dbReference type="NCBIfam" id="NF005559">
    <property type="entry name" value="PRK07231.1"/>
    <property type="match status" value="1"/>
</dbReference>
<dbReference type="GO" id="GO:0016491">
    <property type="term" value="F:oxidoreductase activity"/>
    <property type="evidence" value="ECO:0007669"/>
    <property type="project" value="UniProtKB-KW"/>
</dbReference>
<keyword evidence="2" id="KW-0560">Oxidoreductase</keyword>
<dbReference type="OrthoDB" id="306388at2"/>
<dbReference type="PANTHER" id="PTHR24321:SF8">
    <property type="entry name" value="ESTRADIOL 17-BETA-DEHYDROGENASE 8-RELATED"/>
    <property type="match status" value="1"/>
</dbReference>
<dbReference type="PRINTS" id="PR00081">
    <property type="entry name" value="GDHRDH"/>
</dbReference>
<dbReference type="PROSITE" id="PS00061">
    <property type="entry name" value="ADH_SHORT"/>
    <property type="match status" value="1"/>
</dbReference>
<proteinExistence type="inferred from homology"/>
<dbReference type="SUPFAM" id="SSF51735">
    <property type="entry name" value="NAD(P)-binding Rossmann-fold domains"/>
    <property type="match status" value="1"/>
</dbReference>
<dbReference type="PATRIC" id="fig|1246626.3.peg.420"/>
<reference evidence="3 4" key="1">
    <citation type="journal article" date="2014" name="Gene">
        <title>A comparative genomic analysis of the alkalitolerant soil bacterium Bacillus lehensis G1.</title>
        <authorList>
            <person name="Noor Y.M."/>
            <person name="Samsulrizal N.H."/>
            <person name="Jema'on N.A."/>
            <person name="Low K.O."/>
            <person name="Ramli A.N."/>
            <person name="Alias N.I."/>
            <person name="Damis S.I."/>
            <person name="Fuzi S.F."/>
            <person name="Isa M.N."/>
            <person name="Murad A.M."/>
            <person name="Raih M.F."/>
            <person name="Bakar F.D."/>
            <person name="Najimudin N."/>
            <person name="Mahadi N.M."/>
            <person name="Illias R.M."/>
        </authorList>
    </citation>
    <scope>NUCLEOTIDE SEQUENCE [LARGE SCALE GENOMIC DNA]</scope>
    <source>
        <strain evidence="3 4">G1</strain>
    </source>
</reference>
<dbReference type="Proteomes" id="UP000027142">
    <property type="component" value="Chromosome"/>
</dbReference>
<dbReference type="Gene3D" id="3.40.50.720">
    <property type="entry name" value="NAD(P)-binding Rossmann-like Domain"/>
    <property type="match status" value="1"/>
</dbReference>
<sequence length="258" mass="27368">MRFQDKVVLITGASGGIGIKAAELFRAEGAKLALVDLNKTALEKASSEANLDKDNTLLVAGDVSKENDVQAFVDHTIDHYGQIDIFINNAGINGEFGLLTEQTLANFQNVLNVNTTGVFLGLKYVMKVMKKQQNGVIVNTASNGGLLGAPGMGPYVASKHAVIALTKTAALEGAAENIRVVAVAPSGVDTAMIRSIEKNTNPDNVEEARKQFEASVPLNRYATAEEIAKLMLFLSSEEASFITGSYYRIDGGQGATSV</sequence>
<dbReference type="InterPro" id="IPR020904">
    <property type="entry name" value="Sc_DH/Rdtase_CS"/>
</dbReference>
<evidence type="ECO:0000313" key="3">
    <source>
        <dbReference type="EMBL" id="AIC93039.1"/>
    </source>
</evidence>
<dbReference type="RefSeq" id="WP_038476664.1">
    <property type="nucleotide sequence ID" value="NZ_CP003923.1"/>
</dbReference>
<dbReference type="PANTHER" id="PTHR24321">
    <property type="entry name" value="DEHYDROGENASES, SHORT CHAIN"/>
    <property type="match status" value="1"/>
</dbReference>
<evidence type="ECO:0000256" key="1">
    <source>
        <dbReference type="ARBA" id="ARBA00006484"/>
    </source>
</evidence>
<comment type="similarity">
    <text evidence="1">Belongs to the short-chain dehydrogenases/reductases (SDR) family.</text>
</comment>
<accession>A0A060LZ14</accession>
<dbReference type="STRING" id="1246626.BleG1_0431"/>
<dbReference type="PRINTS" id="PR00080">
    <property type="entry name" value="SDRFAMILY"/>
</dbReference>
<protein>
    <submittedName>
        <fullName evidence="3">Oxidoreductase</fullName>
    </submittedName>
</protein>
<evidence type="ECO:0000256" key="2">
    <source>
        <dbReference type="ARBA" id="ARBA00023002"/>
    </source>
</evidence>
<name>A0A060LZ14_9BACI</name>
<dbReference type="eggNOG" id="COG1028">
    <property type="taxonomic scope" value="Bacteria"/>
</dbReference>
<gene>
    <name evidence="3" type="ORF">BleG1_0431</name>
</gene>